<dbReference type="EMBL" id="OBMI01000002">
    <property type="protein sequence ID" value="SOB87168.1"/>
    <property type="molecule type" value="Genomic_DNA"/>
</dbReference>
<proteinExistence type="predicted"/>
<dbReference type="RefSeq" id="WP_218838890.1">
    <property type="nucleotide sequence ID" value="NZ_OBMI01000002.1"/>
</dbReference>
<accession>A0A285R065</accession>
<gene>
    <name evidence="2" type="ORF">SAMN06297144_2291</name>
</gene>
<keyword evidence="3" id="KW-1185">Reference proteome</keyword>
<name>A0A285R065_9SPHN</name>
<evidence type="ECO:0000256" key="1">
    <source>
        <dbReference type="SAM" id="MobiDB-lite"/>
    </source>
</evidence>
<reference evidence="2 3" key="1">
    <citation type="submission" date="2017-07" db="EMBL/GenBank/DDBJ databases">
        <authorList>
            <person name="Sun Z.S."/>
            <person name="Albrecht U."/>
            <person name="Echele G."/>
            <person name="Lee C.C."/>
        </authorList>
    </citation>
    <scope>NUCLEOTIDE SEQUENCE [LARGE SCALE GENOMIC DNA]</scope>
    <source>
        <strain evidence="2 3">CGMCC 1.12672</strain>
    </source>
</reference>
<dbReference type="AlphaFoldDB" id="A0A285R065"/>
<dbReference type="Proteomes" id="UP000219494">
    <property type="component" value="Unassembled WGS sequence"/>
</dbReference>
<sequence length="293" mass="33038">MTGDTAEVATQNDLAPAALPAADTPAEAKKRKPKTAPNPKRQKEARQRLDSLFSDRSNVWVIHYSCESFYDRPNGASPRITSLAVRSLDSAQTHSFSIHQVAERLKVPFAEIEARYDELERQMLDAYYQHLGAHRGMKYLHWNMRDINYGFAAIDHRYQVLGGTPVLVDDARKFDLSRILIDIYGVAYIGHSRLEKLIEKNEIQPRDMMTGAEEAQAFIDGNYVGLHQSTLRKVDVLANIAERAQNKHLLTNTTWWEMHGGNLRTALDWVADNKVIALVIAVIGLVLAIYAIA</sequence>
<feature type="region of interest" description="Disordered" evidence="1">
    <location>
        <begin position="1"/>
        <end position="47"/>
    </location>
</feature>
<organism evidence="2 3">
    <name type="scientific">Sphingomonas guangdongensis</name>
    <dbReference type="NCBI Taxonomy" id="1141890"/>
    <lineage>
        <taxon>Bacteria</taxon>
        <taxon>Pseudomonadati</taxon>
        <taxon>Pseudomonadota</taxon>
        <taxon>Alphaproteobacteria</taxon>
        <taxon>Sphingomonadales</taxon>
        <taxon>Sphingomonadaceae</taxon>
        <taxon>Sphingomonas</taxon>
    </lineage>
</organism>
<evidence type="ECO:0000313" key="3">
    <source>
        <dbReference type="Proteomes" id="UP000219494"/>
    </source>
</evidence>
<evidence type="ECO:0000313" key="2">
    <source>
        <dbReference type="EMBL" id="SOB87168.1"/>
    </source>
</evidence>
<feature type="compositionally biased region" description="Low complexity" evidence="1">
    <location>
        <begin position="13"/>
        <end position="25"/>
    </location>
</feature>
<protein>
    <submittedName>
        <fullName evidence="2">Uncharacterized protein</fullName>
    </submittedName>
</protein>